<dbReference type="Pfam" id="PF18962">
    <property type="entry name" value="Por_Secre_tail"/>
    <property type="match status" value="1"/>
</dbReference>
<reference evidence="7" key="1">
    <citation type="journal article" date="2019" name="Int. J. Syst. Evol. Microbiol.">
        <title>The Global Catalogue of Microorganisms (GCM) 10K type strain sequencing project: providing services to taxonomists for standard genome sequencing and annotation.</title>
        <authorList>
            <consortium name="The Broad Institute Genomics Platform"/>
            <consortium name="The Broad Institute Genome Sequencing Center for Infectious Disease"/>
            <person name="Wu L."/>
            <person name="Ma J."/>
        </authorList>
    </citation>
    <scope>NUCLEOTIDE SEQUENCE [LARGE SCALE GENOMIC DNA]</scope>
    <source>
        <strain evidence="7">CCUG 64793</strain>
    </source>
</reference>
<proteinExistence type="predicted"/>
<feature type="signal peptide" evidence="2">
    <location>
        <begin position="1"/>
        <end position="20"/>
    </location>
</feature>
<accession>A0ABW3NMB3</accession>
<keyword evidence="7" id="KW-1185">Reference proteome</keyword>
<evidence type="ECO:0000259" key="4">
    <source>
        <dbReference type="Pfam" id="PF18962"/>
    </source>
</evidence>
<dbReference type="InterPro" id="IPR013783">
    <property type="entry name" value="Ig-like_fold"/>
</dbReference>
<dbReference type="Proteomes" id="UP001597131">
    <property type="component" value="Unassembled WGS sequence"/>
</dbReference>
<dbReference type="InterPro" id="IPR011635">
    <property type="entry name" value="CARDB"/>
</dbReference>
<dbReference type="RefSeq" id="WP_380742827.1">
    <property type="nucleotide sequence ID" value="NZ_JBHTLI010000001.1"/>
</dbReference>
<dbReference type="EMBL" id="JBHTLI010000001">
    <property type="protein sequence ID" value="MFD1094738.1"/>
    <property type="molecule type" value="Genomic_DNA"/>
</dbReference>
<comment type="caution">
    <text evidence="6">The sequence shown here is derived from an EMBL/GenBank/DDBJ whole genome shotgun (WGS) entry which is preliminary data.</text>
</comment>
<sequence length="994" mass="109226">MRKFYALLFFLFLFQTNAIAQKGEVSAPLYIETSKPVQGSAFSESELIPAGEEYEIYNPRERGISKVVPGKGLPRGGDPVMQRTMGNVPSRAPLFSFNVAETKATPTDPTGVAGPNHYVNAYNSAFSIYDKEGNQLLPPVSLSSIGGEFENESDGDPIVVYDGFADRYVISQLSTSPNSVLIAVSKGPDPVNDGWYTYRFTTPGLGIRRVPDYPKISVWGDGYYITSNKDALSPEDNEVIFVVEREKMLIGEPARVLSFPLPGIKNNGFYSPAGFNARGNENPPLGNAPIVYLQDDAWEGVSEDHLKIWEVNVDWNNPANSSVSESQELGAAEGVSAFRSVFDGGGHRNLAQPEEAGDIDALQAIMMYSTSFRRFETHNSVVMNFVVDVEPTAAKHAAIRWYELRQPPNGGDWSVYQEGTYAPDGSDRFCGSINIDAEGNIGLGYAVVNDSPSNPVFPSLRFTGRYFYDEPGIMTIEEQSIVEGQSPNPDFKYGRYGDYSHLSVDAADGLTFWFNGEYFEGDQRINKVGVFKIQPELDNDLGIVALLEPENATLGSSEEISVSVRNFGELPQSGFEVSYTVDGGEMVTEVFEETIQPGSSVKFTFSETADLSEIGTEYELVVSTELNGDGNMDNDAFTAIVKNLPPVDGGVTSIDAPSSMRLLGGSEAITVTIENLGGMPLQDIPLSYDIGYGPEVREVFEGEIPVGDYAVYTFSETADLSKTGKYTIRARTNLEGDARPSNDETLKNLVNINCIPEGSDCSLGDGLFYFELNGVENDNIRCETGYGDFTGSGIELDRAEEDFSVTVESAWANGDDEQFSMWIDFNDNAVFEDNELLIDSEVITEASTRLSYDFSLPQGAALGQHLLRIRAGDTSFAGDLNDPCNVMGYGTTHDYTVNITDSTLNLEDFILNDAKLYVLNRVNNQIRIVLETTFDEPLQITVFDILGQKMLQNFMEKEEEAYVYNLDMSYAAKGVYLLRVGTGKVGKVQRFIVK</sequence>
<name>A0ABW3NMB3_9FLAO</name>
<feature type="domain" description="Secretion system C-terminal sorting" evidence="4">
    <location>
        <begin position="922"/>
        <end position="993"/>
    </location>
</feature>
<dbReference type="InterPro" id="IPR026444">
    <property type="entry name" value="Secre_tail"/>
</dbReference>
<dbReference type="Pfam" id="PF07705">
    <property type="entry name" value="CARDB"/>
    <property type="match status" value="1"/>
</dbReference>
<organism evidence="6 7">
    <name type="scientific">Salegentibacter chungangensis</name>
    <dbReference type="NCBI Taxonomy" id="1335724"/>
    <lineage>
        <taxon>Bacteria</taxon>
        <taxon>Pseudomonadati</taxon>
        <taxon>Bacteroidota</taxon>
        <taxon>Flavobacteriia</taxon>
        <taxon>Flavobacteriales</taxon>
        <taxon>Flavobacteriaceae</taxon>
        <taxon>Salegentibacter</taxon>
    </lineage>
</organism>
<feature type="domain" description="GEVED" evidence="5">
    <location>
        <begin position="819"/>
        <end position="898"/>
    </location>
</feature>
<evidence type="ECO:0000256" key="1">
    <source>
        <dbReference type="ARBA" id="ARBA00022729"/>
    </source>
</evidence>
<dbReference type="InterPro" id="IPR045474">
    <property type="entry name" value="GEVED"/>
</dbReference>
<evidence type="ECO:0000313" key="6">
    <source>
        <dbReference type="EMBL" id="MFD1094738.1"/>
    </source>
</evidence>
<evidence type="ECO:0000259" key="3">
    <source>
        <dbReference type="Pfam" id="PF07705"/>
    </source>
</evidence>
<protein>
    <submittedName>
        <fullName evidence="6">GEVED domain-containing protein</fullName>
    </submittedName>
</protein>
<dbReference type="Pfam" id="PF20009">
    <property type="entry name" value="GEVED"/>
    <property type="match status" value="1"/>
</dbReference>
<feature type="chain" id="PRO_5045457971" evidence="2">
    <location>
        <begin position="21"/>
        <end position="994"/>
    </location>
</feature>
<evidence type="ECO:0000256" key="2">
    <source>
        <dbReference type="SAM" id="SignalP"/>
    </source>
</evidence>
<gene>
    <name evidence="6" type="ORF">ACFQ3Q_03165</name>
</gene>
<keyword evidence="1 2" id="KW-0732">Signal</keyword>
<evidence type="ECO:0000259" key="5">
    <source>
        <dbReference type="Pfam" id="PF20009"/>
    </source>
</evidence>
<dbReference type="NCBIfam" id="TIGR04183">
    <property type="entry name" value="Por_Secre_tail"/>
    <property type="match status" value="1"/>
</dbReference>
<dbReference type="Gene3D" id="2.60.40.10">
    <property type="entry name" value="Immunoglobulins"/>
    <property type="match status" value="1"/>
</dbReference>
<evidence type="ECO:0000313" key="7">
    <source>
        <dbReference type="Proteomes" id="UP001597131"/>
    </source>
</evidence>
<feature type="domain" description="CARDB" evidence="3">
    <location>
        <begin position="539"/>
        <end position="622"/>
    </location>
</feature>